<keyword evidence="2" id="KW-1185">Reference proteome</keyword>
<protein>
    <submittedName>
        <fullName evidence="1">Uncharacterized protein</fullName>
    </submittedName>
</protein>
<comment type="caution">
    <text evidence="1">The sequence shown here is derived from an EMBL/GenBank/DDBJ whole genome shotgun (WGS) entry which is preliminary data.</text>
</comment>
<evidence type="ECO:0000313" key="1">
    <source>
        <dbReference type="EMBL" id="KAI5664513.1"/>
    </source>
</evidence>
<evidence type="ECO:0000313" key="2">
    <source>
        <dbReference type="Proteomes" id="UP001060085"/>
    </source>
</evidence>
<accession>A0ACC0AU50</accession>
<sequence length="194" mass="22599">MTFSFSRSNSDSRPQPTDGRLFVIEKEEQFIPTNWECFWYGYFIFVLLPMEPVLNCLSNWLFQKIGRDTIHILTSTSQSGGLKGLLSKYIDSANAKVKRMEVVLRSQTASFQNMENHIKLIAKRIIEEPLSHIPSNMIILRDVEEQVMTFPMIMDDDDETAQEPEELTFSKKEEGQQEIMEMRQDDHPSFEEPP</sequence>
<gene>
    <name evidence="1" type="ORF">M9H77_23836</name>
</gene>
<name>A0ACC0AU50_CATRO</name>
<dbReference type="Proteomes" id="UP001060085">
    <property type="component" value="Linkage Group LG05"/>
</dbReference>
<reference evidence="2" key="1">
    <citation type="journal article" date="2023" name="Nat. Plants">
        <title>Single-cell RNA sequencing provides a high-resolution roadmap for understanding the multicellular compartmentation of specialized metabolism.</title>
        <authorList>
            <person name="Sun S."/>
            <person name="Shen X."/>
            <person name="Li Y."/>
            <person name="Li Y."/>
            <person name="Wang S."/>
            <person name="Li R."/>
            <person name="Zhang H."/>
            <person name="Shen G."/>
            <person name="Guo B."/>
            <person name="Wei J."/>
            <person name="Xu J."/>
            <person name="St-Pierre B."/>
            <person name="Chen S."/>
            <person name="Sun C."/>
        </authorList>
    </citation>
    <scope>NUCLEOTIDE SEQUENCE [LARGE SCALE GENOMIC DNA]</scope>
</reference>
<dbReference type="EMBL" id="CM044705">
    <property type="protein sequence ID" value="KAI5664513.1"/>
    <property type="molecule type" value="Genomic_DNA"/>
</dbReference>
<proteinExistence type="predicted"/>
<organism evidence="1 2">
    <name type="scientific">Catharanthus roseus</name>
    <name type="common">Madagascar periwinkle</name>
    <name type="synonym">Vinca rosea</name>
    <dbReference type="NCBI Taxonomy" id="4058"/>
    <lineage>
        <taxon>Eukaryota</taxon>
        <taxon>Viridiplantae</taxon>
        <taxon>Streptophyta</taxon>
        <taxon>Embryophyta</taxon>
        <taxon>Tracheophyta</taxon>
        <taxon>Spermatophyta</taxon>
        <taxon>Magnoliopsida</taxon>
        <taxon>eudicotyledons</taxon>
        <taxon>Gunneridae</taxon>
        <taxon>Pentapetalae</taxon>
        <taxon>asterids</taxon>
        <taxon>lamiids</taxon>
        <taxon>Gentianales</taxon>
        <taxon>Apocynaceae</taxon>
        <taxon>Rauvolfioideae</taxon>
        <taxon>Vinceae</taxon>
        <taxon>Catharanthinae</taxon>
        <taxon>Catharanthus</taxon>
    </lineage>
</organism>